<gene>
    <name evidence="1" type="ORF">AB447_224510</name>
    <name evidence="3" type="ORF">EQZ20_03675</name>
    <name evidence="2" type="ORF">P8828_25570</name>
</gene>
<dbReference type="Pfam" id="PF15601">
    <property type="entry name" value="Imm70"/>
    <property type="match status" value="1"/>
</dbReference>
<evidence type="ECO:0000313" key="1">
    <source>
        <dbReference type="EMBL" id="KRT88765.1"/>
    </source>
</evidence>
<reference evidence="1 4" key="1">
    <citation type="journal article" date="2015" name="Int. J. Syst. Evol. Microbiol.">
        <title>Bacillus glycinifermentans sp. nov., isolated from fermented soybean paste.</title>
        <authorList>
            <person name="Kim S.J."/>
            <person name="Dunlap C.A."/>
            <person name="Kwon S.W."/>
            <person name="Rooney A.P."/>
        </authorList>
    </citation>
    <scope>NUCLEOTIDE SEQUENCE [LARGE SCALE GENOMIC DNA]</scope>
    <source>
        <strain evidence="1 4">GO-13</strain>
    </source>
</reference>
<dbReference type="PATRIC" id="fig|1664069.3.peg.1418"/>
<dbReference type="Proteomes" id="UP000288675">
    <property type="component" value="Chromosome"/>
</dbReference>
<dbReference type="AlphaFoldDB" id="A0A0J6H8Y8"/>
<sequence>MAVGFMVDCFFYEAGHGDFVHSFFSTISYHLEKDGWGTKYPLLMNDLYHDKLKWSDVPAARENLKEIEAKLSKLPPESVIWDIEDLSKNPPWGNNISPQVTDLSNYFATSDGKTFFEVLYRAMDASEEDKCDMTIQNV</sequence>
<dbReference type="Proteomes" id="UP001341297">
    <property type="component" value="Unassembled WGS sequence"/>
</dbReference>
<dbReference type="RefSeq" id="WP_048355050.1">
    <property type="nucleotide sequence ID" value="NZ_CP023481.1"/>
</dbReference>
<evidence type="ECO:0000313" key="5">
    <source>
        <dbReference type="Proteomes" id="UP000288675"/>
    </source>
</evidence>
<dbReference type="Proteomes" id="UP000036168">
    <property type="component" value="Unassembled WGS sequence"/>
</dbReference>
<reference evidence="3 5" key="3">
    <citation type="submission" date="2019-01" db="EMBL/GenBank/DDBJ databases">
        <title>Genome sequence of Bacillus glycinifermentans SRCM103574.</title>
        <authorList>
            <person name="Kong H.-J."/>
            <person name="Jeong S.-Y."/>
            <person name="Jeong D.-Y."/>
        </authorList>
    </citation>
    <scope>NUCLEOTIDE SEQUENCE [LARGE SCALE GENOMIC DNA]</scope>
    <source>
        <strain evidence="3 5">SRCM103574</strain>
    </source>
</reference>
<dbReference type="EMBL" id="LECW02000057">
    <property type="protein sequence ID" value="KRT88765.1"/>
    <property type="molecule type" value="Genomic_DNA"/>
</dbReference>
<keyword evidence="6" id="KW-1185">Reference proteome</keyword>
<proteinExistence type="predicted"/>
<dbReference type="EMBL" id="CP035232">
    <property type="protein sequence ID" value="QAT64105.1"/>
    <property type="molecule type" value="Genomic_DNA"/>
</dbReference>
<evidence type="ECO:0000313" key="6">
    <source>
        <dbReference type="Proteomes" id="UP001341297"/>
    </source>
</evidence>
<dbReference type="InterPro" id="IPR028185">
    <property type="entry name" value="Imm70"/>
</dbReference>
<dbReference type="GeneID" id="82851775"/>
<accession>A0A0J6E2Y0</accession>
<reference evidence="2 6" key="4">
    <citation type="submission" date="2023-03" db="EMBL/GenBank/DDBJ databases">
        <title>Agriculturally important microbes genome sequencing.</title>
        <authorList>
            <person name="Dunlap C."/>
        </authorList>
    </citation>
    <scope>NUCLEOTIDE SEQUENCE [LARGE SCALE GENOMIC DNA]</scope>
    <source>
        <strain evidence="2 6">CBP-3203</strain>
    </source>
</reference>
<evidence type="ECO:0000313" key="2">
    <source>
        <dbReference type="EMBL" id="MEC0488112.1"/>
    </source>
</evidence>
<reference evidence="1" key="2">
    <citation type="submission" date="2015-10" db="EMBL/GenBank/DDBJ databases">
        <authorList>
            <person name="Gilbert D.G."/>
        </authorList>
    </citation>
    <scope>NUCLEOTIDE SEQUENCE</scope>
    <source>
        <strain evidence="1">GO-13</strain>
    </source>
</reference>
<dbReference type="OrthoDB" id="5120820at2"/>
<accession>A0A0J6H8Y8</accession>
<organism evidence="1 4">
    <name type="scientific">Bacillus glycinifermentans</name>
    <dbReference type="NCBI Taxonomy" id="1664069"/>
    <lineage>
        <taxon>Bacteria</taxon>
        <taxon>Bacillati</taxon>
        <taxon>Bacillota</taxon>
        <taxon>Bacilli</taxon>
        <taxon>Bacillales</taxon>
        <taxon>Bacillaceae</taxon>
        <taxon>Bacillus</taxon>
    </lineage>
</organism>
<evidence type="ECO:0000313" key="4">
    <source>
        <dbReference type="Proteomes" id="UP000036168"/>
    </source>
</evidence>
<dbReference type="EMBL" id="JARRTL010000078">
    <property type="protein sequence ID" value="MEC0488112.1"/>
    <property type="molecule type" value="Genomic_DNA"/>
</dbReference>
<name>A0A0J6H8Y8_9BACI</name>
<evidence type="ECO:0000313" key="3">
    <source>
        <dbReference type="EMBL" id="QAT64105.1"/>
    </source>
</evidence>
<protein>
    <submittedName>
        <fullName evidence="2">Immunity 70 family protein</fullName>
    </submittedName>
</protein>